<dbReference type="AlphaFoldDB" id="A0A5K7YIC0"/>
<accession>A0A5K7YIC0</accession>
<proteinExistence type="predicted"/>
<dbReference type="KEGG" id="dalk:DSCA_33420"/>
<sequence>MLRHTVENARDAFDAGHANFWGNLIRLNNLLVIVNISMFFLTGLVAKGYFYTFYSLVCLGVVGVGVLIPTTLIRRLWYYWIFPATELCGLYFLVASVVYWINNGSG</sequence>
<organism evidence="2 3">
    <name type="scientific">Desulfosarcina alkanivorans</name>
    <dbReference type="NCBI Taxonomy" id="571177"/>
    <lineage>
        <taxon>Bacteria</taxon>
        <taxon>Pseudomonadati</taxon>
        <taxon>Thermodesulfobacteriota</taxon>
        <taxon>Desulfobacteria</taxon>
        <taxon>Desulfobacterales</taxon>
        <taxon>Desulfosarcinaceae</taxon>
        <taxon>Desulfosarcina</taxon>
    </lineage>
</organism>
<feature type="transmembrane region" description="Helical" evidence="1">
    <location>
        <begin position="27"/>
        <end position="45"/>
    </location>
</feature>
<reference evidence="2 3" key="1">
    <citation type="submission" date="2019-11" db="EMBL/GenBank/DDBJ databases">
        <title>Comparative genomics of hydrocarbon-degrading Desulfosarcina strains.</title>
        <authorList>
            <person name="Watanabe M."/>
            <person name="Kojima H."/>
            <person name="Fukui M."/>
        </authorList>
    </citation>
    <scope>NUCLEOTIDE SEQUENCE [LARGE SCALE GENOMIC DNA]</scope>
    <source>
        <strain evidence="2 3">PL12</strain>
    </source>
</reference>
<feature type="transmembrane region" description="Helical" evidence="1">
    <location>
        <begin position="77"/>
        <end position="101"/>
    </location>
</feature>
<keyword evidence="1" id="KW-0812">Transmembrane</keyword>
<dbReference type="EMBL" id="AP021874">
    <property type="protein sequence ID" value="BBO69412.1"/>
    <property type="molecule type" value="Genomic_DNA"/>
</dbReference>
<evidence type="ECO:0000313" key="2">
    <source>
        <dbReference type="EMBL" id="BBO69412.1"/>
    </source>
</evidence>
<evidence type="ECO:0000313" key="3">
    <source>
        <dbReference type="Proteomes" id="UP000427906"/>
    </source>
</evidence>
<keyword evidence="3" id="KW-1185">Reference proteome</keyword>
<dbReference type="Proteomes" id="UP000427906">
    <property type="component" value="Chromosome"/>
</dbReference>
<gene>
    <name evidence="2" type="ORF">DSCA_33420</name>
</gene>
<evidence type="ECO:0000256" key="1">
    <source>
        <dbReference type="SAM" id="Phobius"/>
    </source>
</evidence>
<protein>
    <submittedName>
        <fullName evidence="2">Uncharacterized protein</fullName>
    </submittedName>
</protein>
<keyword evidence="1" id="KW-0472">Membrane</keyword>
<keyword evidence="1" id="KW-1133">Transmembrane helix</keyword>
<name>A0A5K7YIC0_9BACT</name>
<feature type="transmembrane region" description="Helical" evidence="1">
    <location>
        <begin position="51"/>
        <end position="70"/>
    </location>
</feature>
<dbReference type="RefSeq" id="WP_155317456.1">
    <property type="nucleotide sequence ID" value="NZ_AP021874.1"/>
</dbReference>